<accession>A0ABX2PHT6</accession>
<reference evidence="3 4" key="1">
    <citation type="submission" date="2020-04" db="EMBL/GenBank/DDBJ databases">
        <title>Donghicola sp., a member of the Rhodobacteraceae family isolated from mangrove forest in Thailand.</title>
        <authorList>
            <person name="Charoenyingcharoen P."/>
            <person name="Yukphan P."/>
        </authorList>
    </citation>
    <scope>NUCLEOTIDE SEQUENCE [LARGE SCALE GENOMIC DNA]</scope>
    <source>
        <strain evidence="3 4">C2-DW-16</strain>
    </source>
</reference>
<dbReference type="PANTHER" id="PTHR24321">
    <property type="entry name" value="DEHYDROGENASES, SHORT CHAIN"/>
    <property type="match status" value="1"/>
</dbReference>
<dbReference type="InterPro" id="IPR002347">
    <property type="entry name" value="SDR_fam"/>
</dbReference>
<comment type="similarity">
    <text evidence="1">Belongs to the short-chain dehydrogenases/reductases (SDR) family.</text>
</comment>
<dbReference type="EC" id="1.1.1.47" evidence="3"/>
<organism evidence="3 4">
    <name type="scientific">Donghicola mangrovi</name>
    <dbReference type="NCBI Taxonomy" id="2729614"/>
    <lineage>
        <taxon>Bacteria</taxon>
        <taxon>Pseudomonadati</taxon>
        <taxon>Pseudomonadota</taxon>
        <taxon>Alphaproteobacteria</taxon>
        <taxon>Rhodobacterales</taxon>
        <taxon>Roseobacteraceae</taxon>
        <taxon>Donghicola</taxon>
    </lineage>
</organism>
<dbReference type="InterPro" id="IPR020904">
    <property type="entry name" value="Sc_DH/Rdtase_CS"/>
</dbReference>
<dbReference type="InterPro" id="IPR036291">
    <property type="entry name" value="NAD(P)-bd_dom_sf"/>
</dbReference>
<evidence type="ECO:0000313" key="4">
    <source>
        <dbReference type="Proteomes" id="UP000523601"/>
    </source>
</evidence>
<keyword evidence="4" id="KW-1185">Reference proteome</keyword>
<comment type="caution">
    <text evidence="3">The sequence shown here is derived from an EMBL/GenBank/DDBJ whole genome shotgun (WGS) entry which is preliminary data.</text>
</comment>
<sequence>MMNIDFSGKTAIVTGAASGIGYAIAQELTASGAKVIVADLNQTKADEAADSLNGDSLATTVDVSDEESVKKMIRFATEKTGRLDYLVNNAGIGGANAPVGDYPTDSFRKVIDVNLIGVFLGMRFAIPEMKKNGGGAIVNIASILGSVGIAGSSAYVTAKHGVVGLTKSAALEHATDNIRVTAVGPGFVHTPLVDKTLDAQTQTALAQKHALQRLADPSEVATLVAYLLSDQASFITGSYHLVDGGYTAQ</sequence>
<evidence type="ECO:0000256" key="2">
    <source>
        <dbReference type="ARBA" id="ARBA00023002"/>
    </source>
</evidence>
<dbReference type="Proteomes" id="UP000523601">
    <property type="component" value="Unassembled WGS sequence"/>
</dbReference>
<gene>
    <name evidence="3" type="ORF">HJ526_12955</name>
</gene>
<dbReference type="CDD" id="cd05233">
    <property type="entry name" value="SDR_c"/>
    <property type="match status" value="1"/>
</dbReference>
<dbReference type="GO" id="GO:0047936">
    <property type="term" value="F:glucose 1-dehydrogenase [NAD(P)+] activity"/>
    <property type="evidence" value="ECO:0007669"/>
    <property type="project" value="UniProtKB-EC"/>
</dbReference>
<keyword evidence="2 3" id="KW-0560">Oxidoreductase</keyword>
<dbReference type="EMBL" id="JABCJD010000006">
    <property type="protein sequence ID" value="NVO28337.1"/>
    <property type="molecule type" value="Genomic_DNA"/>
</dbReference>
<dbReference type="PRINTS" id="PR00081">
    <property type="entry name" value="GDHRDH"/>
</dbReference>
<evidence type="ECO:0000256" key="1">
    <source>
        <dbReference type="ARBA" id="ARBA00006484"/>
    </source>
</evidence>
<proteinExistence type="inferred from homology"/>
<dbReference type="PANTHER" id="PTHR24321:SF8">
    <property type="entry name" value="ESTRADIOL 17-BETA-DEHYDROGENASE 8-RELATED"/>
    <property type="match status" value="1"/>
</dbReference>
<evidence type="ECO:0000313" key="3">
    <source>
        <dbReference type="EMBL" id="NVO28337.1"/>
    </source>
</evidence>
<dbReference type="PROSITE" id="PS00061">
    <property type="entry name" value="ADH_SHORT"/>
    <property type="match status" value="1"/>
</dbReference>
<protein>
    <submittedName>
        <fullName evidence="3">Glucose 1-dehydrogenase</fullName>
        <ecNumber evidence="3">1.1.1.47</ecNumber>
    </submittedName>
</protein>
<dbReference type="Gene3D" id="3.40.50.720">
    <property type="entry name" value="NAD(P)-binding Rossmann-like Domain"/>
    <property type="match status" value="1"/>
</dbReference>
<dbReference type="Pfam" id="PF13561">
    <property type="entry name" value="adh_short_C2"/>
    <property type="match status" value="1"/>
</dbReference>
<dbReference type="SUPFAM" id="SSF51735">
    <property type="entry name" value="NAD(P)-binding Rossmann-fold domains"/>
    <property type="match status" value="1"/>
</dbReference>
<dbReference type="NCBIfam" id="NF005559">
    <property type="entry name" value="PRK07231.1"/>
    <property type="match status" value="1"/>
</dbReference>
<name>A0ABX2PHT6_9RHOB</name>
<dbReference type="PRINTS" id="PR00080">
    <property type="entry name" value="SDRFAMILY"/>
</dbReference>